<keyword evidence="10" id="KW-0614">Plasmid</keyword>
<feature type="transmembrane region" description="Helical" evidence="8">
    <location>
        <begin position="130"/>
        <end position="149"/>
    </location>
</feature>
<dbReference type="Gene3D" id="1.20.1510.10">
    <property type="entry name" value="Cation efflux protein transmembrane domain"/>
    <property type="match status" value="1"/>
</dbReference>
<sequence length="311" mass="33496">MTFHEHTDEETAEHNLPSKSSGSTRRLALVAVVNFLGFVIELAGGLLFGSVALISDALHMLFDMLAYAMAFGASYTAERFEGGEAWSYGLHRLEPVAAFLNGVLLLPMVGYIVWESYQRFLEPVAINPELTLIIATGGLLVNIGSVYVLQGGEMSLNERGAFYHLLGDAGGSVAVIVSTAAVAVFDLPIADPVAAVLIGLLVLASAGNVLRESTSILLERSPVSSEELRDELTTLDGVDQIEDLHVWQVCSQLTVATVRLTDTATTLEEQRRIQSRVHDHLTDRGIDHATVELVGRADPNTDPVGTPNHSH</sequence>
<dbReference type="GO" id="GO:0016020">
    <property type="term" value="C:membrane"/>
    <property type="evidence" value="ECO:0007669"/>
    <property type="project" value="UniProtKB-SubCell"/>
</dbReference>
<evidence type="ECO:0000256" key="6">
    <source>
        <dbReference type="ARBA" id="ARBA00023136"/>
    </source>
</evidence>
<dbReference type="Pfam" id="PF01545">
    <property type="entry name" value="Cation_efflux"/>
    <property type="match status" value="1"/>
</dbReference>
<dbReference type="GeneID" id="35594911"/>
<dbReference type="GO" id="GO:0006882">
    <property type="term" value="P:intracellular zinc ion homeostasis"/>
    <property type="evidence" value="ECO:0007669"/>
    <property type="project" value="InterPro"/>
</dbReference>
<dbReference type="KEGG" id="srub:C2R22_22425"/>
<organism evidence="10 11">
    <name type="scientific">Salinigranum rubrum</name>
    <dbReference type="NCBI Taxonomy" id="755307"/>
    <lineage>
        <taxon>Archaea</taxon>
        <taxon>Methanobacteriati</taxon>
        <taxon>Methanobacteriota</taxon>
        <taxon>Stenosarchaea group</taxon>
        <taxon>Halobacteria</taxon>
        <taxon>Halobacteriales</taxon>
        <taxon>Haloferacaceae</taxon>
        <taxon>Salinigranum</taxon>
    </lineage>
</organism>
<feature type="transmembrane region" description="Helical" evidence="8">
    <location>
        <begin position="27"/>
        <end position="51"/>
    </location>
</feature>
<evidence type="ECO:0000313" key="10">
    <source>
        <dbReference type="EMBL" id="AUV84313.1"/>
    </source>
</evidence>
<dbReference type="SUPFAM" id="SSF161111">
    <property type="entry name" value="Cation efflux protein transmembrane domain-like"/>
    <property type="match status" value="1"/>
</dbReference>
<accession>A0A2I8VQW6</accession>
<protein>
    <submittedName>
        <fullName evidence="10">Cation transporter</fullName>
    </submittedName>
</protein>
<evidence type="ECO:0000256" key="8">
    <source>
        <dbReference type="SAM" id="Phobius"/>
    </source>
</evidence>
<feature type="region of interest" description="Disordered" evidence="7">
    <location>
        <begin position="1"/>
        <end position="21"/>
    </location>
</feature>
<evidence type="ECO:0000256" key="3">
    <source>
        <dbReference type="ARBA" id="ARBA00022692"/>
    </source>
</evidence>
<keyword evidence="5" id="KW-0406">Ion transport</keyword>
<dbReference type="InterPro" id="IPR027469">
    <property type="entry name" value="Cation_efflux_TMD_sf"/>
</dbReference>
<dbReference type="AlphaFoldDB" id="A0A2I8VQW6"/>
<evidence type="ECO:0000259" key="9">
    <source>
        <dbReference type="Pfam" id="PF01545"/>
    </source>
</evidence>
<dbReference type="GO" id="GO:0005385">
    <property type="term" value="F:zinc ion transmembrane transporter activity"/>
    <property type="evidence" value="ECO:0007669"/>
    <property type="project" value="InterPro"/>
</dbReference>
<keyword evidence="2" id="KW-0813">Transport</keyword>
<evidence type="ECO:0000256" key="7">
    <source>
        <dbReference type="SAM" id="MobiDB-lite"/>
    </source>
</evidence>
<evidence type="ECO:0000313" key="11">
    <source>
        <dbReference type="Proteomes" id="UP000236584"/>
    </source>
</evidence>
<feature type="compositionally biased region" description="Basic and acidic residues" evidence="7">
    <location>
        <begin position="1"/>
        <end position="13"/>
    </location>
</feature>
<dbReference type="NCBIfam" id="TIGR01297">
    <property type="entry name" value="CDF"/>
    <property type="match status" value="1"/>
</dbReference>
<feature type="transmembrane region" description="Helical" evidence="8">
    <location>
        <begin position="96"/>
        <end position="114"/>
    </location>
</feature>
<evidence type="ECO:0000256" key="2">
    <source>
        <dbReference type="ARBA" id="ARBA00022448"/>
    </source>
</evidence>
<dbReference type="InterPro" id="IPR002524">
    <property type="entry name" value="Cation_efflux"/>
</dbReference>
<feature type="domain" description="Cation efflux protein transmembrane" evidence="9">
    <location>
        <begin position="29"/>
        <end position="218"/>
    </location>
</feature>
<dbReference type="PANTHER" id="PTHR45755:SF4">
    <property type="entry name" value="ZINC TRANSPORTER 7"/>
    <property type="match status" value="1"/>
</dbReference>
<dbReference type="InterPro" id="IPR045316">
    <property type="entry name" value="Msc2-like"/>
</dbReference>
<dbReference type="PANTHER" id="PTHR45755">
    <property type="match status" value="1"/>
</dbReference>
<keyword evidence="6 8" id="KW-0472">Membrane</keyword>
<geneLocation type="plasmid" evidence="10">
    <name>unnamed2</name>
</geneLocation>
<reference evidence="10 11" key="1">
    <citation type="submission" date="2018-01" db="EMBL/GenBank/DDBJ databases">
        <title>Complete genome sequence of Salinigranum rubrum GX10T, an extremely halophilic archaeon isolated from a marine solar saltern.</title>
        <authorList>
            <person name="Han S."/>
        </authorList>
    </citation>
    <scope>NUCLEOTIDE SEQUENCE [LARGE SCALE GENOMIC DNA]</scope>
    <source>
        <strain evidence="10 11">GX10</strain>
        <plasmid evidence="11">Plasmid unnamed2</plasmid>
    </source>
</reference>
<evidence type="ECO:0000256" key="1">
    <source>
        <dbReference type="ARBA" id="ARBA00004141"/>
    </source>
</evidence>
<keyword evidence="3 8" id="KW-0812">Transmembrane</keyword>
<evidence type="ECO:0000256" key="5">
    <source>
        <dbReference type="ARBA" id="ARBA00023065"/>
    </source>
</evidence>
<dbReference type="OrthoDB" id="269083at2157"/>
<dbReference type="InterPro" id="IPR058533">
    <property type="entry name" value="Cation_efflux_TM"/>
</dbReference>
<feature type="transmembrane region" description="Helical" evidence="8">
    <location>
        <begin position="189"/>
        <end position="210"/>
    </location>
</feature>
<proteinExistence type="predicted"/>
<dbReference type="EMBL" id="CP026311">
    <property type="protein sequence ID" value="AUV84313.1"/>
    <property type="molecule type" value="Genomic_DNA"/>
</dbReference>
<keyword evidence="11" id="KW-1185">Reference proteome</keyword>
<feature type="transmembrane region" description="Helical" evidence="8">
    <location>
        <begin position="57"/>
        <end position="75"/>
    </location>
</feature>
<name>A0A2I8VQW6_9EURY</name>
<dbReference type="RefSeq" id="WP_103428000.1">
    <property type="nucleotide sequence ID" value="NZ_CP026311.1"/>
</dbReference>
<feature type="transmembrane region" description="Helical" evidence="8">
    <location>
        <begin position="161"/>
        <end position="183"/>
    </location>
</feature>
<gene>
    <name evidence="10" type="ORF">C2R22_22425</name>
</gene>
<evidence type="ECO:0000256" key="4">
    <source>
        <dbReference type="ARBA" id="ARBA00022989"/>
    </source>
</evidence>
<comment type="subcellular location">
    <subcellularLocation>
        <location evidence="1">Membrane</location>
        <topology evidence="1">Multi-pass membrane protein</topology>
    </subcellularLocation>
</comment>
<dbReference type="Proteomes" id="UP000236584">
    <property type="component" value="Plasmid unnamed2"/>
</dbReference>
<keyword evidence="4 8" id="KW-1133">Transmembrane helix</keyword>